<name>A0ABX2FY06_9BACT</name>
<evidence type="ECO:0000313" key="2">
    <source>
        <dbReference type="Proteomes" id="UP000779507"/>
    </source>
</evidence>
<dbReference type="Proteomes" id="UP000779507">
    <property type="component" value="Unassembled WGS sequence"/>
</dbReference>
<gene>
    <name evidence="1" type="ORF">HNP98_003999</name>
</gene>
<dbReference type="InterPro" id="IPR025345">
    <property type="entry name" value="DUF4249"/>
</dbReference>
<sequence>MKRFLPFLGLAAALGLTGCEDVVDLAVPRTAPLLVVDGAVTDQPGPYVVKLTSTAPYFENQATPPVTGARLVLSSSDGPQETLREQRPGVYVSGGTVRGRVGGRYTLAIETAGEHYQAETELRRPLPVDSIRAEYHRDGEPTYTRDGYYIYYYGQEQAGKGDYVRFKVFRNGVLRNEPADLQVRSDDLVDGTYFRGLLLTTNPDRGTPFAKGDRVRVEVEALTADNYYFLNEVRTQLNNGGLFAPPPANVRTNVRNLNANSPQKAVGYFAGYTVRADSLVIR</sequence>
<dbReference type="EMBL" id="JABSNP010000026">
    <property type="protein sequence ID" value="NRT21154.1"/>
    <property type="molecule type" value="Genomic_DNA"/>
</dbReference>
<dbReference type="PROSITE" id="PS51257">
    <property type="entry name" value="PROKAR_LIPOPROTEIN"/>
    <property type="match status" value="1"/>
</dbReference>
<evidence type="ECO:0008006" key="3">
    <source>
        <dbReference type="Google" id="ProtNLM"/>
    </source>
</evidence>
<protein>
    <recommendedName>
        <fullName evidence="3">DUF4249 domain-containing protein</fullName>
    </recommendedName>
</protein>
<keyword evidence="2" id="KW-1185">Reference proteome</keyword>
<dbReference type="Pfam" id="PF14054">
    <property type="entry name" value="DUF4249"/>
    <property type="match status" value="1"/>
</dbReference>
<comment type="caution">
    <text evidence="1">The sequence shown here is derived from an EMBL/GenBank/DDBJ whole genome shotgun (WGS) entry which is preliminary data.</text>
</comment>
<proteinExistence type="predicted"/>
<reference evidence="1 2" key="1">
    <citation type="submission" date="2020-05" db="EMBL/GenBank/DDBJ databases">
        <title>Genomic Encyclopedia of Type Strains, Phase IV (KMG-V): Genome sequencing to study the core and pangenomes of soil and plant-associated prokaryotes.</title>
        <authorList>
            <person name="Whitman W."/>
        </authorList>
    </citation>
    <scope>NUCLEOTIDE SEQUENCE [LARGE SCALE GENOMIC DNA]</scope>
    <source>
        <strain evidence="1 2">9A</strain>
    </source>
</reference>
<dbReference type="RefSeq" id="WP_173811912.1">
    <property type="nucleotide sequence ID" value="NZ_JABSNP010000026.1"/>
</dbReference>
<evidence type="ECO:0000313" key="1">
    <source>
        <dbReference type="EMBL" id="NRT21154.1"/>
    </source>
</evidence>
<organism evidence="1 2">
    <name type="scientific">Hymenobacter caeli</name>
    <dbReference type="NCBI Taxonomy" id="2735894"/>
    <lineage>
        <taxon>Bacteria</taxon>
        <taxon>Pseudomonadati</taxon>
        <taxon>Bacteroidota</taxon>
        <taxon>Cytophagia</taxon>
        <taxon>Cytophagales</taxon>
        <taxon>Hymenobacteraceae</taxon>
        <taxon>Hymenobacter</taxon>
    </lineage>
</organism>
<accession>A0ABX2FY06</accession>